<dbReference type="GO" id="GO:0005886">
    <property type="term" value="C:plasma membrane"/>
    <property type="evidence" value="ECO:0007669"/>
    <property type="project" value="UniProtKB-SubCell"/>
</dbReference>
<dbReference type="Gene3D" id="1.10.3720.10">
    <property type="entry name" value="MetI-like"/>
    <property type="match status" value="1"/>
</dbReference>
<feature type="transmembrane region" description="Helical" evidence="7">
    <location>
        <begin position="272"/>
        <end position="298"/>
    </location>
</feature>
<keyword evidence="3" id="KW-1003">Cell membrane</keyword>
<keyword evidence="10" id="KW-1185">Reference proteome</keyword>
<feature type="transmembrane region" description="Helical" evidence="7">
    <location>
        <begin position="172"/>
        <end position="191"/>
    </location>
</feature>
<keyword evidence="4 7" id="KW-0812">Transmembrane</keyword>
<feature type="domain" description="ABC transmembrane type-1" evidence="8">
    <location>
        <begin position="94"/>
        <end position="295"/>
    </location>
</feature>
<dbReference type="PANTHER" id="PTHR43163">
    <property type="entry name" value="DIPEPTIDE TRANSPORT SYSTEM PERMEASE PROTEIN DPPB-RELATED"/>
    <property type="match status" value="1"/>
</dbReference>
<evidence type="ECO:0000256" key="7">
    <source>
        <dbReference type="RuleBase" id="RU363032"/>
    </source>
</evidence>
<dbReference type="Pfam" id="PF00528">
    <property type="entry name" value="BPD_transp_1"/>
    <property type="match status" value="1"/>
</dbReference>
<dbReference type="Pfam" id="PF19300">
    <property type="entry name" value="BPD_transp_1_N"/>
    <property type="match status" value="1"/>
</dbReference>
<sequence>MLVFALHRLLQGVVVVFAIFTITFFLLRFAPGSPYATERSMPPHIEAYRRASLGLDKPLVEQYWLRLKAMAQGDMDLSDKYQGRYVADIIRDSFPVSLQIGVMALGVALLIGIPIGAYAALRPNSLDDYVPMTLAMLGICLPTFVLGPLLALGLALKLGMFSVSGWYDTWDLVLPSLTLGIVNAAVVARLMRVGMLDTLNQDFIRTARAKGVSERAVVWKHALKHACLPVLNFLGPATAGLIAGSFVVESVFQVPGLGQHFVSAVVNRDVSLTVGVVAFYGVFVVVFNFLVDILQVWINPRLSFENRS</sequence>
<dbReference type="PROSITE" id="PS50928">
    <property type="entry name" value="ABC_TM1"/>
    <property type="match status" value="1"/>
</dbReference>
<keyword evidence="2 7" id="KW-0813">Transport</keyword>
<name>A0A5R8KJF9_9BACT</name>
<dbReference type="InterPro" id="IPR000515">
    <property type="entry name" value="MetI-like"/>
</dbReference>
<evidence type="ECO:0000256" key="1">
    <source>
        <dbReference type="ARBA" id="ARBA00004651"/>
    </source>
</evidence>
<protein>
    <submittedName>
        <fullName evidence="9">ABC transporter permease</fullName>
    </submittedName>
</protein>
<evidence type="ECO:0000256" key="2">
    <source>
        <dbReference type="ARBA" id="ARBA00022448"/>
    </source>
</evidence>
<dbReference type="CDD" id="cd06261">
    <property type="entry name" value="TM_PBP2"/>
    <property type="match status" value="1"/>
</dbReference>
<feature type="transmembrane region" description="Helical" evidence="7">
    <location>
        <begin position="230"/>
        <end position="252"/>
    </location>
</feature>
<keyword evidence="6 7" id="KW-0472">Membrane</keyword>
<dbReference type="AlphaFoldDB" id="A0A5R8KJF9"/>
<dbReference type="InterPro" id="IPR035906">
    <property type="entry name" value="MetI-like_sf"/>
</dbReference>
<dbReference type="GO" id="GO:0055085">
    <property type="term" value="P:transmembrane transport"/>
    <property type="evidence" value="ECO:0007669"/>
    <property type="project" value="InterPro"/>
</dbReference>
<dbReference type="Proteomes" id="UP000306196">
    <property type="component" value="Unassembled WGS sequence"/>
</dbReference>
<accession>A0A5R8KJF9</accession>
<dbReference type="EMBL" id="VAUV01000002">
    <property type="protein sequence ID" value="TLD72390.1"/>
    <property type="molecule type" value="Genomic_DNA"/>
</dbReference>
<keyword evidence="5 7" id="KW-1133">Transmembrane helix</keyword>
<evidence type="ECO:0000313" key="10">
    <source>
        <dbReference type="Proteomes" id="UP000306196"/>
    </source>
</evidence>
<gene>
    <name evidence="9" type="ORF">FEM03_03260</name>
</gene>
<feature type="transmembrane region" description="Helical" evidence="7">
    <location>
        <begin position="133"/>
        <end position="152"/>
    </location>
</feature>
<evidence type="ECO:0000313" key="9">
    <source>
        <dbReference type="EMBL" id="TLD72390.1"/>
    </source>
</evidence>
<dbReference type="OrthoDB" id="9773221at2"/>
<evidence type="ECO:0000256" key="4">
    <source>
        <dbReference type="ARBA" id="ARBA00022692"/>
    </source>
</evidence>
<reference evidence="9 10" key="1">
    <citation type="submission" date="2019-05" db="EMBL/GenBank/DDBJ databases">
        <title>Verrucobacter flavum gen. nov., sp. nov. a new member of the family Verrucomicrobiaceae.</title>
        <authorList>
            <person name="Szuroczki S."/>
            <person name="Abbaszade G."/>
            <person name="Szabo A."/>
            <person name="Felfoldi T."/>
            <person name="Schumann P."/>
            <person name="Boka K."/>
            <person name="Keki Z."/>
            <person name="Toumi M."/>
            <person name="Toth E."/>
        </authorList>
    </citation>
    <scope>NUCLEOTIDE SEQUENCE [LARGE SCALE GENOMIC DNA]</scope>
    <source>
        <strain evidence="9 10">MG-N-17</strain>
    </source>
</reference>
<evidence type="ECO:0000256" key="3">
    <source>
        <dbReference type="ARBA" id="ARBA00022475"/>
    </source>
</evidence>
<dbReference type="RefSeq" id="WP_138084746.1">
    <property type="nucleotide sequence ID" value="NZ_VAUV01000002.1"/>
</dbReference>
<comment type="subcellular location">
    <subcellularLocation>
        <location evidence="1 7">Cell membrane</location>
        <topology evidence="1 7">Multi-pass membrane protein</topology>
    </subcellularLocation>
</comment>
<feature type="transmembrane region" description="Helical" evidence="7">
    <location>
        <begin position="12"/>
        <end position="30"/>
    </location>
</feature>
<proteinExistence type="inferred from homology"/>
<evidence type="ECO:0000259" key="8">
    <source>
        <dbReference type="PROSITE" id="PS50928"/>
    </source>
</evidence>
<dbReference type="SUPFAM" id="SSF161098">
    <property type="entry name" value="MetI-like"/>
    <property type="match status" value="1"/>
</dbReference>
<evidence type="ECO:0000256" key="6">
    <source>
        <dbReference type="ARBA" id="ARBA00023136"/>
    </source>
</evidence>
<dbReference type="InterPro" id="IPR045621">
    <property type="entry name" value="BPD_transp_1_N"/>
</dbReference>
<feature type="transmembrane region" description="Helical" evidence="7">
    <location>
        <begin position="100"/>
        <end position="121"/>
    </location>
</feature>
<dbReference type="PANTHER" id="PTHR43163:SF6">
    <property type="entry name" value="DIPEPTIDE TRANSPORT SYSTEM PERMEASE PROTEIN DPPB-RELATED"/>
    <property type="match status" value="1"/>
</dbReference>
<comment type="similarity">
    <text evidence="7">Belongs to the binding-protein-dependent transport system permease family.</text>
</comment>
<evidence type="ECO:0000256" key="5">
    <source>
        <dbReference type="ARBA" id="ARBA00022989"/>
    </source>
</evidence>
<comment type="caution">
    <text evidence="9">The sequence shown here is derived from an EMBL/GenBank/DDBJ whole genome shotgun (WGS) entry which is preliminary data.</text>
</comment>
<organism evidence="9 10">
    <name type="scientific">Phragmitibacter flavus</name>
    <dbReference type="NCBI Taxonomy" id="2576071"/>
    <lineage>
        <taxon>Bacteria</taxon>
        <taxon>Pseudomonadati</taxon>
        <taxon>Verrucomicrobiota</taxon>
        <taxon>Verrucomicrobiia</taxon>
        <taxon>Verrucomicrobiales</taxon>
        <taxon>Verrucomicrobiaceae</taxon>
        <taxon>Phragmitibacter</taxon>
    </lineage>
</organism>